<evidence type="ECO:0000313" key="1">
    <source>
        <dbReference type="EMBL" id="EWM25599.1"/>
    </source>
</evidence>
<keyword evidence="2" id="KW-1185">Reference proteome</keyword>
<accession>W7TYY0</accession>
<proteinExistence type="predicted"/>
<comment type="caution">
    <text evidence="1">The sequence shown here is derived from an EMBL/GenBank/DDBJ whole genome shotgun (WGS) entry which is preliminary data.</text>
</comment>
<gene>
    <name evidence="1" type="ORF">Naga_101119g1</name>
</gene>
<name>W7TYY0_9STRA</name>
<reference evidence="1 2" key="1">
    <citation type="journal article" date="2014" name="Mol. Plant">
        <title>Chromosome Scale Genome Assembly and Transcriptome Profiling of Nannochloropsis gaditana in Nitrogen Depletion.</title>
        <authorList>
            <person name="Corteggiani Carpinelli E."/>
            <person name="Telatin A."/>
            <person name="Vitulo N."/>
            <person name="Forcato C."/>
            <person name="D'Angelo M."/>
            <person name="Schiavon R."/>
            <person name="Vezzi A."/>
            <person name="Giacometti G.M."/>
            <person name="Morosinotto T."/>
            <person name="Valle G."/>
        </authorList>
    </citation>
    <scope>NUCLEOTIDE SEQUENCE [LARGE SCALE GENOMIC DNA]</scope>
    <source>
        <strain evidence="1 2">B-31</strain>
    </source>
</reference>
<dbReference type="EMBL" id="AZIL01000892">
    <property type="protein sequence ID" value="EWM25599.1"/>
    <property type="molecule type" value="Genomic_DNA"/>
</dbReference>
<evidence type="ECO:0000313" key="2">
    <source>
        <dbReference type="Proteomes" id="UP000019335"/>
    </source>
</evidence>
<dbReference type="Proteomes" id="UP000019335">
    <property type="component" value="Chromosome 11"/>
</dbReference>
<sequence>MDPFLHDAAILQLCEPRGASAVDAAIAFMPGVSLALAIDLCIRHSLVSRLERLLFPSLPSSSPSFSSSFPPETEATVLARTLSLLLQLDDSFSTDPQGLASLACVHGTETSAADAYYPPPPSHPCSAIRRVGLFFAQHGREEEAFFLSLLLRDPKLTIEIALAAGRPEAAAAVVAGRQEREEGGEEEEERVVRAWNEFLQEQGSEVRINGRRNP</sequence>
<dbReference type="AlphaFoldDB" id="W7TYY0"/>
<organism evidence="1 2">
    <name type="scientific">Nannochloropsis gaditana</name>
    <dbReference type="NCBI Taxonomy" id="72520"/>
    <lineage>
        <taxon>Eukaryota</taxon>
        <taxon>Sar</taxon>
        <taxon>Stramenopiles</taxon>
        <taxon>Ochrophyta</taxon>
        <taxon>Eustigmatophyceae</taxon>
        <taxon>Eustigmatales</taxon>
        <taxon>Monodopsidaceae</taxon>
        <taxon>Nannochloropsis</taxon>
    </lineage>
</organism>
<dbReference type="OrthoDB" id="10494857at2759"/>
<protein>
    <submittedName>
        <fullName evidence="1">Uncharacterized protein</fullName>
    </submittedName>
</protein>